<dbReference type="AlphaFoldDB" id="A0A3S0QRP6"/>
<dbReference type="RefSeq" id="WP_126924193.1">
    <property type="nucleotide sequence ID" value="NZ_ML133696.1"/>
</dbReference>
<dbReference type="Pfam" id="PF02578">
    <property type="entry name" value="Cu-oxidase_4"/>
    <property type="match status" value="1"/>
</dbReference>
<evidence type="ECO:0000256" key="3">
    <source>
        <dbReference type="ARBA" id="ARBA00022679"/>
    </source>
</evidence>
<comment type="catalytic activity">
    <reaction evidence="1">
        <text>inosine + phosphate = alpha-D-ribose 1-phosphate + hypoxanthine</text>
        <dbReference type="Rhea" id="RHEA:27646"/>
        <dbReference type="ChEBI" id="CHEBI:17368"/>
        <dbReference type="ChEBI" id="CHEBI:17596"/>
        <dbReference type="ChEBI" id="CHEBI:43474"/>
        <dbReference type="ChEBI" id="CHEBI:57720"/>
        <dbReference type="EC" id="2.4.2.1"/>
    </reaction>
    <physiologicalReaction direction="left-to-right" evidence="1">
        <dbReference type="Rhea" id="RHEA:27647"/>
    </physiologicalReaction>
</comment>
<sequence length="264" mass="28196">MQHVASPAPIESALLNEVADGAIRHGYFTRAGGVSKGIYRGLNVGLSSSDERENVIENRRRVAAWFGLPLERLATVHQVHSPDVVTVGADYDGARPDADALVTAVPGIALGVLAADCGPILFADPNNRVIGAAHAGWKGALTGVIENTVAAMEALGADRGSIIACLGPSISQASYEVGPEFVDRFLAESPDHERFFVPSATSGHAMFDLPALTVERLTRAGVRAESLGLCTYPDSERFFSYRRTTHLKEPDYGRQISAISIREN</sequence>
<dbReference type="InterPro" id="IPR003730">
    <property type="entry name" value="Cu_polyphenol_OxRdtase"/>
</dbReference>
<evidence type="ECO:0000256" key="2">
    <source>
        <dbReference type="ARBA" id="ARBA00007353"/>
    </source>
</evidence>
<dbReference type="GO" id="GO:0016787">
    <property type="term" value="F:hydrolase activity"/>
    <property type="evidence" value="ECO:0007669"/>
    <property type="project" value="UniProtKB-KW"/>
</dbReference>
<keyword evidence="4" id="KW-0479">Metal-binding</keyword>
<evidence type="ECO:0000256" key="10">
    <source>
        <dbReference type="RuleBase" id="RU361274"/>
    </source>
</evidence>
<comment type="catalytic activity">
    <reaction evidence="8">
        <text>adenosine + phosphate = alpha-D-ribose 1-phosphate + adenine</text>
        <dbReference type="Rhea" id="RHEA:27642"/>
        <dbReference type="ChEBI" id="CHEBI:16335"/>
        <dbReference type="ChEBI" id="CHEBI:16708"/>
        <dbReference type="ChEBI" id="CHEBI:43474"/>
        <dbReference type="ChEBI" id="CHEBI:57720"/>
        <dbReference type="EC" id="2.4.2.1"/>
    </reaction>
    <physiologicalReaction direction="left-to-right" evidence="8">
        <dbReference type="Rhea" id="RHEA:27643"/>
    </physiologicalReaction>
</comment>
<evidence type="ECO:0000256" key="8">
    <source>
        <dbReference type="ARBA" id="ARBA00048968"/>
    </source>
</evidence>
<evidence type="ECO:0000256" key="1">
    <source>
        <dbReference type="ARBA" id="ARBA00000553"/>
    </source>
</evidence>
<accession>A0A3S0QRP6</accession>
<comment type="catalytic activity">
    <reaction evidence="7">
        <text>adenosine + H2O + H(+) = inosine + NH4(+)</text>
        <dbReference type="Rhea" id="RHEA:24408"/>
        <dbReference type="ChEBI" id="CHEBI:15377"/>
        <dbReference type="ChEBI" id="CHEBI:15378"/>
        <dbReference type="ChEBI" id="CHEBI:16335"/>
        <dbReference type="ChEBI" id="CHEBI:17596"/>
        <dbReference type="ChEBI" id="CHEBI:28938"/>
        <dbReference type="EC" id="3.5.4.4"/>
    </reaction>
    <physiologicalReaction direction="left-to-right" evidence="7">
        <dbReference type="Rhea" id="RHEA:24409"/>
    </physiologicalReaction>
</comment>
<evidence type="ECO:0000256" key="7">
    <source>
        <dbReference type="ARBA" id="ARBA00047989"/>
    </source>
</evidence>
<comment type="caution">
    <text evidence="11">The sequence shown here is derived from an EMBL/GenBank/DDBJ whole genome shotgun (WGS) entry which is preliminary data.</text>
</comment>
<keyword evidence="3" id="KW-0808">Transferase</keyword>
<evidence type="ECO:0000256" key="9">
    <source>
        <dbReference type="ARBA" id="ARBA00049893"/>
    </source>
</evidence>
<comment type="catalytic activity">
    <reaction evidence="9">
        <text>S-methyl-5'-thioadenosine + phosphate = 5-(methylsulfanyl)-alpha-D-ribose 1-phosphate + adenine</text>
        <dbReference type="Rhea" id="RHEA:11852"/>
        <dbReference type="ChEBI" id="CHEBI:16708"/>
        <dbReference type="ChEBI" id="CHEBI:17509"/>
        <dbReference type="ChEBI" id="CHEBI:43474"/>
        <dbReference type="ChEBI" id="CHEBI:58533"/>
        <dbReference type="EC" id="2.4.2.28"/>
    </reaction>
    <physiologicalReaction direction="left-to-right" evidence="9">
        <dbReference type="Rhea" id="RHEA:11853"/>
    </physiologicalReaction>
</comment>
<dbReference type="InterPro" id="IPR038371">
    <property type="entry name" value="Cu_polyphenol_OxRdtase_sf"/>
</dbReference>
<dbReference type="Proteomes" id="UP000278823">
    <property type="component" value="Unassembled WGS sequence"/>
</dbReference>
<evidence type="ECO:0000313" key="12">
    <source>
        <dbReference type="Proteomes" id="UP000278823"/>
    </source>
</evidence>
<dbReference type="SUPFAM" id="SSF64438">
    <property type="entry name" value="CNF1/YfiH-like putative cysteine hydrolases"/>
    <property type="match status" value="1"/>
</dbReference>
<reference evidence="12" key="1">
    <citation type="submission" date="2018-11" db="EMBL/GenBank/DDBJ databases">
        <title>Rhizobium chutanense sp. nov., isolated from root nodules of Phaseolus vulgaris in China.</title>
        <authorList>
            <person name="Huo Y."/>
        </authorList>
    </citation>
    <scope>NUCLEOTIDE SEQUENCE [LARGE SCALE GENOMIC DNA]</scope>
    <source>
        <strain evidence="12">CCBAU 65647</strain>
    </source>
</reference>
<dbReference type="InterPro" id="IPR011324">
    <property type="entry name" value="Cytotoxic_necrot_fac-like_cat"/>
</dbReference>
<protein>
    <recommendedName>
        <fullName evidence="10">Purine nucleoside phosphorylase</fullName>
    </recommendedName>
</protein>
<comment type="similarity">
    <text evidence="2 10">Belongs to the purine nucleoside phosphorylase YfiH/LACC1 family.</text>
</comment>
<dbReference type="Gene3D" id="3.60.140.10">
    <property type="entry name" value="CNF1/YfiH-like putative cysteine hydrolases"/>
    <property type="match status" value="1"/>
</dbReference>
<evidence type="ECO:0000256" key="4">
    <source>
        <dbReference type="ARBA" id="ARBA00022723"/>
    </source>
</evidence>
<dbReference type="GO" id="GO:0017061">
    <property type="term" value="F:S-methyl-5-thioadenosine phosphorylase activity"/>
    <property type="evidence" value="ECO:0007669"/>
    <property type="project" value="UniProtKB-EC"/>
</dbReference>
<proteinExistence type="inferred from homology"/>
<dbReference type="PANTHER" id="PTHR30616">
    <property type="entry name" value="UNCHARACTERIZED PROTEIN YFIH"/>
    <property type="match status" value="1"/>
</dbReference>
<evidence type="ECO:0000256" key="6">
    <source>
        <dbReference type="ARBA" id="ARBA00022833"/>
    </source>
</evidence>
<keyword evidence="6" id="KW-0862">Zinc</keyword>
<name>A0A3S0QRP6_9HYPH</name>
<gene>
    <name evidence="11" type="primary">pgeF</name>
    <name evidence="11" type="ORF">EFQ99_26600</name>
</gene>
<keyword evidence="5" id="KW-0378">Hydrolase</keyword>
<dbReference type="PANTHER" id="PTHR30616:SF2">
    <property type="entry name" value="PURINE NUCLEOSIDE PHOSPHORYLASE LACC1"/>
    <property type="match status" value="1"/>
</dbReference>
<dbReference type="GO" id="GO:0005507">
    <property type="term" value="F:copper ion binding"/>
    <property type="evidence" value="ECO:0007669"/>
    <property type="project" value="TreeGrafter"/>
</dbReference>
<keyword evidence="12" id="KW-1185">Reference proteome</keyword>
<dbReference type="CDD" id="cd16833">
    <property type="entry name" value="YfiH"/>
    <property type="match status" value="1"/>
</dbReference>
<dbReference type="OrthoDB" id="4279at2"/>
<dbReference type="NCBIfam" id="TIGR00726">
    <property type="entry name" value="peptidoglycan editing factor PgeF"/>
    <property type="match status" value="1"/>
</dbReference>
<dbReference type="EMBL" id="RJTH01000012">
    <property type="protein sequence ID" value="RUM21383.1"/>
    <property type="molecule type" value="Genomic_DNA"/>
</dbReference>
<evidence type="ECO:0000313" key="11">
    <source>
        <dbReference type="EMBL" id="RUM21383.1"/>
    </source>
</evidence>
<organism evidence="11 12">
    <name type="scientific">Rhizobium vallis</name>
    <dbReference type="NCBI Taxonomy" id="634290"/>
    <lineage>
        <taxon>Bacteria</taxon>
        <taxon>Pseudomonadati</taxon>
        <taxon>Pseudomonadota</taxon>
        <taxon>Alphaproteobacteria</taxon>
        <taxon>Hyphomicrobiales</taxon>
        <taxon>Rhizobiaceae</taxon>
        <taxon>Rhizobium/Agrobacterium group</taxon>
        <taxon>Rhizobium</taxon>
    </lineage>
</organism>
<evidence type="ECO:0000256" key="5">
    <source>
        <dbReference type="ARBA" id="ARBA00022801"/>
    </source>
</evidence>